<organism evidence="1 2">
    <name type="scientific">Autumnicola edwardsiae</name>
    <dbReference type="NCBI Taxonomy" id="3075594"/>
    <lineage>
        <taxon>Bacteria</taxon>
        <taxon>Pseudomonadati</taxon>
        <taxon>Bacteroidota</taxon>
        <taxon>Flavobacteriia</taxon>
        <taxon>Flavobacteriales</taxon>
        <taxon>Flavobacteriaceae</taxon>
        <taxon>Autumnicola</taxon>
    </lineage>
</organism>
<gene>
    <name evidence="1" type="ORF">RM529_15485</name>
</gene>
<dbReference type="PANTHER" id="PTHR48098:SF6">
    <property type="entry name" value="FERRI-BACILLIBACTIN ESTERASE BESA"/>
    <property type="match status" value="1"/>
</dbReference>
<dbReference type="RefSeq" id="WP_311485659.1">
    <property type="nucleotide sequence ID" value="NZ_JAVRHP010000129.1"/>
</dbReference>
<proteinExistence type="predicted"/>
<dbReference type="InterPro" id="IPR029058">
    <property type="entry name" value="AB_hydrolase_fold"/>
</dbReference>
<protein>
    <submittedName>
        <fullName evidence="1">Alpha/beta hydrolase-fold protein</fullName>
    </submittedName>
</protein>
<dbReference type="PANTHER" id="PTHR48098">
    <property type="entry name" value="ENTEROCHELIN ESTERASE-RELATED"/>
    <property type="match status" value="1"/>
</dbReference>
<evidence type="ECO:0000313" key="1">
    <source>
        <dbReference type="EMBL" id="MDT0651557.1"/>
    </source>
</evidence>
<dbReference type="Proteomes" id="UP001248819">
    <property type="component" value="Unassembled WGS sequence"/>
</dbReference>
<dbReference type="Gene3D" id="3.40.50.1820">
    <property type="entry name" value="alpha/beta hydrolase"/>
    <property type="match status" value="1"/>
</dbReference>
<dbReference type="SUPFAM" id="SSF53474">
    <property type="entry name" value="alpha/beta-Hydrolases"/>
    <property type="match status" value="1"/>
</dbReference>
<dbReference type="InterPro" id="IPR000801">
    <property type="entry name" value="Esterase-like"/>
</dbReference>
<evidence type="ECO:0000313" key="2">
    <source>
        <dbReference type="Proteomes" id="UP001248819"/>
    </source>
</evidence>
<dbReference type="GO" id="GO:0016787">
    <property type="term" value="F:hydrolase activity"/>
    <property type="evidence" value="ECO:0007669"/>
    <property type="project" value="UniProtKB-KW"/>
</dbReference>
<dbReference type="EMBL" id="JAVRHP010000129">
    <property type="protein sequence ID" value="MDT0651557.1"/>
    <property type="molecule type" value="Genomic_DNA"/>
</dbReference>
<keyword evidence="2" id="KW-1185">Reference proteome</keyword>
<keyword evidence="1" id="KW-0378">Hydrolase</keyword>
<comment type="caution">
    <text evidence="1">The sequence shown here is derived from an EMBL/GenBank/DDBJ whole genome shotgun (WGS) entry which is preliminary data.</text>
</comment>
<dbReference type="Pfam" id="PF00756">
    <property type="entry name" value="Esterase"/>
    <property type="match status" value="1"/>
</dbReference>
<dbReference type="InterPro" id="IPR050583">
    <property type="entry name" value="Mycobacterial_A85_antigen"/>
</dbReference>
<reference evidence="1 2" key="1">
    <citation type="submission" date="2023-09" db="EMBL/GenBank/DDBJ databases">
        <authorList>
            <person name="Rey-Velasco X."/>
        </authorList>
    </citation>
    <scope>NUCLEOTIDE SEQUENCE [LARGE SCALE GENOMIC DNA]</scope>
    <source>
        <strain evidence="1 2">F297</strain>
    </source>
</reference>
<name>A0ABU3CYW2_9FLAO</name>
<accession>A0ABU3CYW2</accession>
<sequence>MNNFIKEALKAENQPHQRTVLYKTVLADLIKTDKMQKIIIFGFLLFTVSIFGQTKLDPNKYYAETNTVFIKSKIFEKDRELQIFIPDEYFKNPDKKFKVLYLFDAQNQRIFNYISGNIQFLSMTDIEPVIIVGIVTEDRWNEFLTPNNHEETLERYKPPMGNADLLIKHIQQEIEPFLKENYRTEDYRLAIGQSLGATFLTYATMSTENLFDYNIILSPNYDYDQKQFIERFKKFVKADLSKTKSFYFANGYGDDYEQKFSEPLNEVIEILKYSNNPKIKWDYKKLDINNHGLTWLGVYNGLLNWE</sequence>